<protein>
    <submittedName>
        <fullName evidence="2">DUF4390 domain-containing protein</fullName>
    </submittedName>
</protein>
<evidence type="ECO:0000256" key="1">
    <source>
        <dbReference type="SAM" id="SignalP"/>
    </source>
</evidence>
<reference evidence="2" key="1">
    <citation type="submission" date="2020-07" db="EMBL/GenBank/DDBJ databases">
        <title>Huge and variable diversity of episymbiotic CPR bacteria and DPANN archaea in groundwater ecosystems.</title>
        <authorList>
            <person name="He C.Y."/>
            <person name="Keren R."/>
            <person name="Whittaker M."/>
            <person name="Farag I.F."/>
            <person name="Doudna J."/>
            <person name="Cate J.H.D."/>
            <person name="Banfield J.F."/>
        </authorList>
    </citation>
    <scope>NUCLEOTIDE SEQUENCE</scope>
    <source>
        <strain evidence="2">NC_groundwater_1813_Pr3_B-0.1um_71_17</strain>
    </source>
</reference>
<feature type="signal peptide" evidence="1">
    <location>
        <begin position="1"/>
        <end position="30"/>
    </location>
</feature>
<evidence type="ECO:0000313" key="3">
    <source>
        <dbReference type="Proteomes" id="UP000696931"/>
    </source>
</evidence>
<dbReference type="InterPro" id="IPR025500">
    <property type="entry name" value="DUF4390"/>
</dbReference>
<name>A0A933W3E2_UNCEI</name>
<dbReference type="Pfam" id="PF14334">
    <property type="entry name" value="DUF4390"/>
    <property type="match status" value="1"/>
</dbReference>
<sequence length="226" mass="24906">MRHELPSPIRNRLLPALAALLMIAAPLARAFEFAAATPSRDEQGRVWVTVRLTDPLEERVERSLRRGMPATLALHAELWRKRSGWFDRMEHAFDANLRLRYDVGEDAWTLQRGTGGALVVRSLDSLETALSGPIALPLAKLSASQAQSRYFVVVTGTVQPLNVEDVAEVEGWISGEVRAPRSSGLGVLTQLPSSVFDAVRNFAGFGDSRTRLLTPEFVPAVLPARR</sequence>
<dbReference type="Proteomes" id="UP000696931">
    <property type="component" value="Unassembled WGS sequence"/>
</dbReference>
<organism evidence="2 3">
    <name type="scientific">Eiseniibacteriota bacterium</name>
    <dbReference type="NCBI Taxonomy" id="2212470"/>
    <lineage>
        <taxon>Bacteria</taxon>
        <taxon>Candidatus Eiseniibacteriota</taxon>
    </lineage>
</organism>
<dbReference type="EMBL" id="JACRIW010000071">
    <property type="protein sequence ID" value="MBI5169843.1"/>
    <property type="molecule type" value="Genomic_DNA"/>
</dbReference>
<gene>
    <name evidence="2" type="ORF">HZA61_10175</name>
</gene>
<comment type="caution">
    <text evidence="2">The sequence shown here is derived from an EMBL/GenBank/DDBJ whole genome shotgun (WGS) entry which is preliminary data.</text>
</comment>
<proteinExistence type="predicted"/>
<keyword evidence="1" id="KW-0732">Signal</keyword>
<accession>A0A933W3E2</accession>
<feature type="chain" id="PRO_5037507344" evidence="1">
    <location>
        <begin position="31"/>
        <end position="226"/>
    </location>
</feature>
<dbReference type="AlphaFoldDB" id="A0A933W3E2"/>
<evidence type="ECO:0000313" key="2">
    <source>
        <dbReference type="EMBL" id="MBI5169843.1"/>
    </source>
</evidence>